<evidence type="ECO:0000313" key="5">
    <source>
        <dbReference type="EMBL" id="KFM72458.1"/>
    </source>
</evidence>
<dbReference type="GO" id="GO:0004553">
    <property type="term" value="F:hydrolase activity, hydrolyzing O-glycosyl compounds"/>
    <property type="evidence" value="ECO:0007669"/>
    <property type="project" value="InterPro"/>
</dbReference>
<evidence type="ECO:0000256" key="3">
    <source>
        <dbReference type="ARBA" id="ARBA00023295"/>
    </source>
</evidence>
<dbReference type="InterPro" id="IPR002241">
    <property type="entry name" value="Glyco_hydro_27"/>
</dbReference>
<dbReference type="SUPFAM" id="SSF51445">
    <property type="entry name" value="(Trans)glycosidases"/>
    <property type="match status" value="1"/>
</dbReference>
<reference evidence="5 6" key="1">
    <citation type="submission" date="2013-11" db="EMBL/GenBank/DDBJ databases">
        <title>Genome sequencing of Stegodyphus mimosarum.</title>
        <authorList>
            <person name="Bechsgaard J."/>
        </authorList>
    </citation>
    <scope>NUCLEOTIDE SEQUENCE [LARGE SCALE GENOMIC DNA]</scope>
</reference>
<evidence type="ECO:0000313" key="6">
    <source>
        <dbReference type="Proteomes" id="UP000054359"/>
    </source>
</evidence>
<dbReference type="AlphaFoldDB" id="A0A087U519"/>
<evidence type="ECO:0000256" key="4">
    <source>
        <dbReference type="SAM" id="SignalP"/>
    </source>
</evidence>
<evidence type="ECO:0000256" key="1">
    <source>
        <dbReference type="ARBA" id="ARBA00009743"/>
    </source>
</evidence>
<feature type="non-terminal residue" evidence="5">
    <location>
        <position position="88"/>
    </location>
</feature>
<protein>
    <submittedName>
        <fullName evidence="5">Alpha-N-acetylgalactosaminidase</fullName>
    </submittedName>
</protein>
<keyword evidence="3" id="KW-0326">Glycosidase</keyword>
<sequence>MNVFLLCFSVCTVFCVRNAFCLDNGLALTPPMGWLAWERFQCNVDCENDPKNCIRYSSCICVQKSQSLKHLISKLYYYSIKYFHHLQV</sequence>
<evidence type="ECO:0000256" key="2">
    <source>
        <dbReference type="ARBA" id="ARBA00022801"/>
    </source>
</evidence>
<dbReference type="GO" id="GO:0005975">
    <property type="term" value="P:carbohydrate metabolic process"/>
    <property type="evidence" value="ECO:0007669"/>
    <property type="project" value="InterPro"/>
</dbReference>
<dbReference type="OrthoDB" id="5795902at2759"/>
<dbReference type="EMBL" id="KK118209">
    <property type="protein sequence ID" value="KFM72458.1"/>
    <property type="molecule type" value="Genomic_DNA"/>
</dbReference>
<dbReference type="InterPro" id="IPR013785">
    <property type="entry name" value="Aldolase_TIM"/>
</dbReference>
<comment type="similarity">
    <text evidence="1">Belongs to the glycosyl hydrolase 27 family.</text>
</comment>
<feature type="signal peptide" evidence="4">
    <location>
        <begin position="1"/>
        <end position="21"/>
    </location>
</feature>
<dbReference type="STRING" id="407821.A0A087U519"/>
<name>A0A087U519_STEMI</name>
<keyword evidence="4" id="KW-0732">Signal</keyword>
<feature type="chain" id="PRO_5001830207" evidence="4">
    <location>
        <begin position="22"/>
        <end position="88"/>
    </location>
</feature>
<keyword evidence="6" id="KW-1185">Reference proteome</keyword>
<gene>
    <name evidence="5" type="ORF">X975_09131</name>
</gene>
<dbReference type="Proteomes" id="UP000054359">
    <property type="component" value="Unassembled WGS sequence"/>
</dbReference>
<keyword evidence="2" id="KW-0378">Hydrolase</keyword>
<proteinExistence type="inferred from homology"/>
<accession>A0A087U519</accession>
<organism evidence="5 6">
    <name type="scientific">Stegodyphus mimosarum</name>
    <name type="common">African social velvet spider</name>
    <dbReference type="NCBI Taxonomy" id="407821"/>
    <lineage>
        <taxon>Eukaryota</taxon>
        <taxon>Metazoa</taxon>
        <taxon>Ecdysozoa</taxon>
        <taxon>Arthropoda</taxon>
        <taxon>Chelicerata</taxon>
        <taxon>Arachnida</taxon>
        <taxon>Araneae</taxon>
        <taxon>Araneomorphae</taxon>
        <taxon>Entelegynae</taxon>
        <taxon>Eresoidea</taxon>
        <taxon>Eresidae</taxon>
        <taxon>Stegodyphus</taxon>
    </lineage>
</organism>
<dbReference type="Gene3D" id="3.20.20.70">
    <property type="entry name" value="Aldolase class I"/>
    <property type="match status" value="1"/>
</dbReference>
<dbReference type="InterPro" id="IPR017853">
    <property type="entry name" value="GH"/>
</dbReference>
<dbReference type="Pfam" id="PF16499">
    <property type="entry name" value="Melibiase_2"/>
    <property type="match status" value="1"/>
</dbReference>